<proteinExistence type="predicted"/>
<comment type="subcellular location">
    <subcellularLocation>
        <location evidence="1">Membrane</location>
    </subcellularLocation>
</comment>
<dbReference type="RefSeq" id="WP_051545539.1">
    <property type="nucleotide sequence ID" value="NZ_LZKS01000005.1"/>
</dbReference>
<dbReference type="AlphaFoldDB" id="A0A1A3KM21"/>
<evidence type="ECO:0000256" key="1">
    <source>
        <dbReference type="ARBA" id="ARBA00004370"/>
    </source>
</evidence>
<organism evidence="3 4">
    <name type="scientific">Mycobacterium asiaticum</name>
    <dbReference type="NCBI Taxonomy" id="1790"/>
    <lineage>
        <taxon>Bacteria</taxon>
        <taxon>Bacillati</taxon>
        <taxon>Actinomycetota</taxon>
        <taxon>Actinomycetes</taxon>
        <taxon>Mycobacteriales</taxon>
        <taxon>Mycobacteriaceae</taxon>
        <taxon>Mycobacterium</taxon>
    </lineage>
</organism>
<dbReference type="PANTHER" id="PTHR37042:SF4">
    <property type="entry name" value="OUTER MEMBRANE PROTEIN RV1973"/>
    <property type="match status" value="1"/>
</dbReference>
<dbReference type="OrthoDB" id="4774723at2"/>
<protein>
    <submittedName>
        <fullName evidence="3">Mammalian cell entry protein</fullName>
    </submittedName>
</protein>
<reference evidence="3 4" key="1">
    <citation type="submission" date="2016-06" db="EMBL/GenBank/DDBJ databases">
        <authorList>
            <person name="Kjaerup R.B."/>
            <person name="Dalgaard T.S."/>
            <person name="Juul-Madsen H.R."/>
        </authorList>
    </citation>
    <scope>NUCLEOTIDE SEQUENCE [LARGE SCALE GENOMIC DNA]</scope>
    <source>
        <strain evidence="3 4">1276495.2</strain>
    </source>
</reference>
<dbReference type="Proteomes" id="UP000093925">
    <property type="component" value="Unassembled WGS sequence"/>
</dbReference>
<name>A0A1A3KM21_MYCAS</name>
<dbReference type="GeneID" id="61214087"/>
<comment type="caution">
    <text evidence="3">The sequence shown here is derived from an EMBL/GenBank/DDBJ whole genome shotgun (WGS) entry which is preliminary data.</text>
</comment>
<dbReference type="EMBL" id="LZLM01000072">
    <property type="protein sequence ID" value="OBJ85418.1"/>
    <property type="molecule type" value="Genomic_DNA"/>
</dbReference>
<evidence type="ECO:0000313" key="3">
    <source>
        <dbReference type="EMBL" id="OBJ85418.1"/>
    </source>
</evidence>
<evidence type="ECO:0000313" key="4">
    <source>
        <dbReference type="Proteomes" id="UP000093925"/>
    </source>
</evidence>
<keyword evidence="2" id="KW-0472">Membrane</keyword>
<evidence type="ECO:0000256" key="2">
    <source>
        <dbReference type="ARBA" id="ARBA00023136"/>
    </source>
</evidence>
<dbReference type="GO" id="GO:0016020">
    <property type="term" value="C:membrane"/>
    <property type="evidence" value="ECO:0007669"/>
    <property type="project" value="UniProtKB-SubCell"/>
</dbReference>
<accession>A0A1A3KM21</accession>
<sequence length="161" mass="17545">MSKSPRRAIAFGLAAATALATLLCWFGFRVHNEQQEQSQRNQFLQVARQAALNLTTIDWRHADADVHRILDSATGEFHNDFAKRSQPFIEVLQEAKASTVGTITEAALESQTSDTARALVVVSVQTSNAGAAEPVPRVWRMRITVQRTGAGVKVANVGFVA</sequence>
<dbReference type="PANTHER" id="PTHR37042">
    <property type="entry name" value="OUTER MEMBRANE PROTEIN RV1973"/>
    <property type="match status" value="1"/>
</dbReference>
<gene>
    <name evidence="3" type="ORF">A5640_01550</name>
</gene>